<dbReference type="CDD" id="cd15482">
    <property type="entry name" value="Sialidase_non-viral"/>
    <property type="match status" value="1"/>
</dbReference>
<comment type="caution">
    <text evidence="1">The sequence shown here is derived from an EMBL/GenBank/DDBJ whole genome shotgun (WGS) entry which is preliminary data.</text>
</comment>
<reference evidence="1 2" key="1">
    <citation type="submission" date="2022-10" db="EMBL/GenBank/DDBJ databases">
        <title>Defluviimonas sp. nov., isolated from ocean surface sediments.</title>
        <authorList>
            <person name="He W."/>
            <person name="Wang L."/>
            <person name="Zhang D.-F."/>
        </authorList>
    </citation>
    <scope>NUCLEOTIDE SEQUENCE [LARGE SCALE GENOMIC DNA]</scope>
    <source>
        <strain evidence="1 2">WL0024</strain>
    </source>
</reference>
<organism evidence="1 2">
    <name type="scientific">Albidovulum salinarum</name>
    <dbReference type="NCBI Taxonomy" id="2984153"/>
    <lineage>
        <taxon>Bacteria</taxon>
        <taxon>Pseudomonadati</taxon>
        <taxon>Pseudomonadota</taxon>
        <taxon>Alphaproteobacteria</taxon>
        <taxon>Rhodobacterales</taxon>
        <taxon>Paracoccaceae</taxon>
        <taxon>Albidovulum</taxon>
    </lineage>
</organism>
<evidence type="ECO:0000313" key="1">
    <source>
        <dbReference type="EMBL" id="MCU9848922.1"/>
    </source>
</evidence>
<dbReference type="Proteomes" id="UP001209535">
    <property type="component" value="Unassembled WGS sequence"/>
</dbReference>
<name>A0ABT2X4P8_9RHOB</name>
<dbReference type="EMBL" id="JAOVQO010000011">
    <property type="protein sequence ID" value="MCU9848922.1"/>
    <property type="molecule type" value="Genomic_DNA"/>
</dbReference>
<accession>A0ABT2X4P8</accession>
<evidence type="ECO:0000313" key="2">
    <source>
        <dbReference type="Proteomes" id="UP001209535"/>
    </source>
</evidence>
<dbReference type="PANTHER" id="PTHR43739">
    <property type="entry name" value="XYLOGLUCANASE (EUROFUNG)"/>
    <property type="match status" value="1"/>
</dbReference>
<dbReference type="InterPro" id="IPR015943">
    <property type="entry name" value="WD40/YVTN_repeat-like_dom_sf"/>
</dbReference>
<sequence length="359" mass="38591">MDRLWVGTRKGLFRFVADGTGWRQDGPPAFLAAPVSQLLEDKRDGAIYVALNHGHFGCKLHRSDDDGRSWAELPCPAYPASDAPDAPALEMIWALAPAGADRPGELWTGTLPGGLFHSADRGESWRLVESLWDVPQRAKWFGGGYDHPGIHSILVDPRDSDRIVLGVSCGGVWLTEDAGVTWQQGGHGLRADFLPPDQATDPTSQDPHLIAHSAADPDRIWCQHHCGIFSSKDGGRTFAEHSANARPSAFGFAVAVHPARPDHAWFAPGVKDECRVPVDGRLVVTRTTDGGATFDALSAGLPQDNAYDLIYRHALVVDDSGKRLAMGSTTGNLWTSADGGDSWSLVSANLPPIAQLAFA</sequence>
<gene>
    <name evidence="1" type="ORF">OEZ60_12995</name>
</gene>
<evidence type="ECO:0008006" key="3">
    <source>
        <dbReference type="Google" id="ProtNLM"/>
    </source>
</evidence>
<dbReference type="Gene3D" id="2.130.10.10">
    <property type="entry name" value="YVTN repeat-like/Quinoprotein amine dehydrogenase"/>
    <property type="match status" value="1"/>
</dbReference>
<keyword evidence="2" id="KW-1185">Reference proteome</keyword>
<dbReference type="PANTHER" id="PTHR43739:SF5">
    <property type="entry name" value="EXO-ALPHA-SIALIDASE"/>
    <property type="match status" value="1"/>
</dbReference>
<dbReference type="SUPFAM" id="SSF110296">
    <property type="entry name" value="Oligoxyloglucan reducing end-specific cellobiohydrolase"/>
    <property type="match status" value="1"/>
</dbReference>
<protein>
    <recommendedName>
        <fullName evidence="3">Sialidase</fullName>
    </recommendedName>
</protein>
<proteinExistence type="predicted"/>
<dbReference type="InterPro" id="IPR052025">
    <property type="entry name" value="Xyloglucanase_GH74"/>
</dbReference>
<dbReference type="RefSeq" id="WP_263336844.1">
    <property type="nucleotide sequence ID" value="NZ_JAOVQO010000011.1"/>
</dbReference>